<evidence type="ECO:0000256" key="3">
    <source>
        <dbReference type="ARBA" id="ARBA00004496"/>
    </source>
</evidence>
<keyword evidence="11" id="KW-0862">Zinc</keyword>
<dbReference type="PANTHER" id="PTHR45726:SF3">
    <property type="entry name" value="LEUKOTRIENE A-4 HYDROLASE"/>
    <property type="match status" value="1"/>
</dbReference>
<gene>
    <name evidence="15" type="ORF">GCM10023092_14710</name>
</gene>
<dbReference type="PROSITE" id="PS51257">
    <property type="entry name" value="PROKAR_LIPOPROTEIN"/>
    <property type="match status" value="1"/>
</dbReference>
<comment type="catalytic activity">
    <reaction evidence="1">
        <text>Release of an N-terminal amino acid, Xaa-|-Yaa- from a peptide, amide or arylamide. Xaa is preferably Ala, but may be most amino acids including Pro (slow action). When a terminal hydrophobic residue is followed by a prolyl residue, the two may be released as an intact Xaa-Pro dipeptide.</text>
        <dbReference type="EC" id="3.4.11.2"/>
    </reaction>
</comment>
<evidence type="ECO:0000256" key="9">
    <source>
        <dbReference type="ARBA" id="ARBA00022723"/>
    </source>
</evidence>
<dbReference type="InterPro" id="IPR049980">
    <property type="entry name" value="LTA4H_cat"/>
</dbReference>
<dbReference type="SUPFAM" id="SSF55486">
    <property type="entry name" value="Metalloproteases ('zincins'), catalytic domain"/>
    <property type="match status" value="1"/>
</dbReference>
<evidence type="ECO:0000256" key="6">
    <source>
        <dbReference type="ARBA" id="ARBA00015611"/>
    </source>
</evidence>
<dbReference type="InterPro" id="IPR016024">
    <property type="entry name" value="ARM-type_fold"/>
</dbReference>
<name>A0ABP8MNZ7_9BACT</name>
<keyword evidence="10" id="KW-0378">Hydrolase</keyword>
<dbReference type="InterPro" id="IPR001930">
    <property type="entry name" value="Peptidase_M1"/>
</dbReference>
<evidence type="ECO:0000256" key="8">
    <source>
        <dbReference type="ARBA" id="ARBA00022670"/>
    </source>
</evidence>
<dbReference type="RefSeq" id="WP_344824725.1">
    <property type="nucleotide sequence ID" value="NZ_BAABEZ010000022.1"/>
</dbReference>
<dbReference type="Pfam" id="PF17900">
    <property type="entry name" value="Peptidase_M1_N"/>
    <property type="match status" value="1"/>
</dbReference>
<dbReference type="CDD" id="cd09599">
    <property type="entry name" value="M1_LTA4H"/>
    <property type="match status" value="1"/>
</dbReference>
<feature type="domain" description="Peptidase M1 leukotriene A4 hydrolase/aminopeptidase C-terminal" evidence="14">
    <location>
        <begin position="485"/>
        <end position="622"/>
    </location>
</feature>
<evidence type="ECO:0000256" key="10">
    <source>
        <dbReference type="ARBA" id="ARBA00022801"/>
    </source>
</evidence>
<dbReference type="Gene3D" id="1.10.390.10">
    <property type="entry name" value="Neutral Protease Domain 2"/>
    <property type="match status" value="1"/>
</dbReference>
<dbReference type="SUPFAM" id="SSF63737">
    <property type="entry name" value="Leukotriene A4 hydrolase N-terminal domain"/>
    <property type="match status" value="1"/>
</dbReference>
<dbReference type="Gene3D" id="3.30.2010.30">
    <property type="match status" value="1"/>
</dbReference>
<dbReference type="InterPro" id="IPR014782">
    <property type="entry name" value="Peptidase_M1_dom"/>
</dbReference>
<keyword evidence="16" id="KW-1185">Reference proteome</keyword>
<proteinExistence type="inferred from homology"/>
<evidence type="ECO:0000313" key="16">
    <source>
        <dbReference type="Proteomes" id="UP001501410"/>
    </source>
</evidence>
<comment type="similarity">
    <text evidence="4">Belongs to the peptidase M1 family.</text>
</comment>
<evidence type="ECO:0000256" key="2">
    <source>
        <dbReference type="ARBA" id="ARBA00001947"/>
    </source>
</evidence>
<feature type="signal peptide" evidence="13">
    <location>
        <begin position="1"/>
        <end position="23"/>
    </location>
</feature>
<dbReference type="SUPFAM" id="SSF48371">
    <property type="entry name" value="ARM repeat"/>
    <property type="match status" value="1"/>
</dbReference>
<dbReference type="InterPro" id="IPR045357">
    <property type="entry name" value="Aminopeptidase_N-like_N"/>
</dbReference>
<dbReference type="EMBL" id="BAABEZ010000022">
    <property type="protein sequence ID" value="GAA4453779.1"/>
    <property type="molecule type" value="Genomic_DNA"/>
</dbReference>
<evidence type="ECO:0000313" key="15">
    <source>
        <dbReference type="EMBL" id="GAA4453779.1"/>
    </source>
</evidence>
<dbReference type="Proteomes" id="UP001501410">
    <property type="component" value="Unassembled WGS sequence"/>
</dbReference>
<comment type="subcellular location">
    <subcellularLocation>
        <location evidence="3">Cytoplasm</location>
    </subcellularLocation>
</comment>
<dbReference type="InterPro" id="IPR042097">
    <property type="entry name" value="Aminopeptidase_N-like_N_sf"/>
</dbReference>
<sequence length="623" mass="70827">MKQIVYFGLFLTTLFAACGEKHAATQQKSNASADSNNRDWHTLSNADSIVMKHLSLDLNVDMGSKTISGSATWDIENSRDLPDLVLDDNGLQIDSVYTDGKRAPFTLGEKREHLGTPLMIRVGRKTKQVRIFYRTAPDAKALQWLDAAQTTGKKSPFLYTQSESIYARTWVPCPDGPGIRFTYSARITVPKGMLAVMSASGNPTQINDSGVYHFDMDIAIPAYLLALAVGDIRFMAEDRRTGVYAEPEMIERVHREFSDMGKMVETAESLYGPYRWGRYDVIVLPPGFPIGGMENPKLTFCTPTVIAGDKSLVNLIAHELAHNWSGNLVTNRTWNDIWMNEGFTVYFERRICEAMNGKSYADMLWELGYQDLEAAVADFGKNSRQTWLKQDLAKNDAEDALSDIPYEKGSLLLLLIERNVGRERWDTFLKQYFAEHAFKSITTEEFLQYLDQHLLKGDSALYHKINIPAWVYGPGIPDNAPRADNERFAKVDEARTLFLNGTTPETLATKEWTTHEWLHFLRKMPKPLSLQQMAALDKAFHFTQTTNSEIAFQWFITAVAADYQAAFPQMERFLSVTGRQKFILPLYEALSTEGKKELAISWYRKYRLNYHPLAQGKLDKMLQ</sequence>
<keyword evidence="12" id="KW-0482">Metalloprotease</keyword>
<dbReference type="InterPro" id="IPR034015">
    <property type="entry name" value="M1_LTA4H"/>
</dbReference>
<keyword evidence="8" id="KW-0645">Protease</keyword>
<dbReference type="Gene3D" id="1.25.40.320">
    <property type="entry name" value="Peptidase M1, leukotriene A4 hydrolase/aminopeptidase C-terminal domain"/>
    <property type="match status" value="1"/>
</dbReference>
<protein>
    <recommendedName>
        <fullName evidence="6">Aminopeptidase N</fullName>
        <ecNumber evidence="5">3.4.11.2</ecNumber>
    </recommendedName>
</protein>
<evidence type="ECO:0000256" key="5">
    <source>
        <dbReference type="ARBA" id="ARBA00012564"/>
    </source>
</evidence>
<dbReference type="InterPro" id="IPR038502">
    <property type="entry name" value="M1_LTA-4_hydro/amino_C_sf"/>
</dbReference>
<evidence type="ECO:0000256" key="4">
    <source>
        <dbReference type="ARBA" id="ARBA00010136"/>
    </source>
</evidence>
<keyword evidence="7" id="KW-0963">Cytoplasm</keyword>
<evidence type="ECO:0000256" key="13">
    <source>
        <dbReference type="SAM" id="SignalP"/>
    </source>
</evidence>
<reference evidence="16" key="1">
    <citation type="journal article" date="2019" name="Int. J. Syst. Evol. Microbiol.">
        <title>The Global Catalogue of Microorganisms (GCM) 10K type strain sequencing project: providing services to taxonomists for standard genome sequencing and annotation.</title>
        <authorList>
            <consortium name="The Broad Institute Genomics Platform"/>
            <consortium name="The Broad Institute Genome Sequencing Center for Infectious Disease"/>
            <person name="Wu L."/>
            <person name="Ma J."/>
        </authorList>
    </citation>
    <scope>NUCLEOTIDE SEQUENCE [LARGE SCALE GENOMIC DNA]</scope>
    <source>
        <strain evidence="16">JCM 31921</strain>
    </source>
</reference>
<dbReference type="InterPro" id="IPR027268">
    <property type="entry name" value="Peptidase_M4/M1_CTD_sf"/>
</dbReference>
<dbReference type="PANTHER" id="PTHR45726">
    <property type="entry name" value="LEUKOTRIENE A-4 HYDROLASE"/>
    <property type="match status" value="1"/>
</dbReference>
<accession>A0ABP8MNZ7</accession>
<evidence type="ECO:0000256" key="11">
    <source>
        <dbReference type="ARBA" id="ARBA00022833"/>
    </source>
</evidence>
<comment type="cofactor">
    <cofactor evidence="2">
        <name>Zn(2+)</name>
        <dbReference type="ChEBI" id="CHEBI:29105"/>
    </cofactor>
</comment>
<dbReference type="Pfam" id="PF09127">
    <property type="entry name" value="Leuk-A4-hydro_C"/>
    <property type="match status" value="1"/>
</dbReference>
<evidence type="ECO:0000259" key="14">
    <source>
        <dbReference type="SMART" id="SM01263"/>
    </source>
</evidence>
<comment type="caution">
    <text evidence="15">The sequence shown here is derived from an EMBL/GenBank/DDBJ whole genome shotgun (WGS) entry which is preliminary data.</text>
</comment>
<dbReference type="PRINTS" id="PR00756">
    <property type="entry name" value="ALADIPTASE"/>
</dbReference>
<organism evidence="15 16">
    <name type="scientific">Rurimicrobium arvi</name>
    <dbReference type="NCBI Taxonomy" id="2049916"/>
    <lineage>
        <taxon>Bacteria</taxon>
        <taxon>Pseudomonadati</taxon>
        <taxon>Bacteroidota</taxon>
        <taxon>Chitinophagia</taxon>
        <taxon>Chitinophagales</taxon>
        <taxon>Chitinophagaceae</taxon>
        <taxon>Rurimicrobium</taxon>
    </lineage>
</organism>
<evidence type="ECO:0000256" key="7">
    <source>
        <dbReference type="ARBA" id="ARBA00022490"/>
    </source>
</evidence>
<evidence type="ECO:0000256" key="1">
    <source>
        <dbReference type="ARBA" id="ARBA00000098"/>
    </source>
</evidence>
<dbReference type="EC" id="3.4.11.2" evidence="5"/>
<keyword evidence="13" id="KW-0732">Signal</keyword>
<dbReference type="InterPro" id="IPR015211">
    <property type="entry name" value="Peptidase_M1_C"/>
</dbReference>
<dbReference type="Pfam" id="PF01433">
    <property type="entry name" value="Peptidase_M1"/>
    <property type="match status" value="1"/>
</dbReference>
<dbReference type="SMART" id="SM01263">
    <property type="entry name" value="Leuk-A4-hydro_C"/>
    <property type="match status" value="1"/>
</dbReference>
<dbReference type="Gene3D" id="2.60.40.1730">
    <property type="entry name" value="tricorn interacting facor f3 domain"/>
    <property type="match status" value="1"/>
</dbReference>
<keyword evidence="9" id="KW-0479">Metal-binding</keyword>
<feature type="chain" id="PRO_5047280879" description="Aminopeptidase N" evidence="13">
    <location>
        <begin position="24"/>
        <end position="623"/>
    </location>
</feature>
<evidence type="ECO:0000256" key="12">
    <source>
        <dbReference type="ARBA" id="ARBA00023049"/>
    </source>
</evidence>